<feature type="region of interest" description="Disordered" evidence="1">
    <location>
        <begin position="121"/>
        <end position="141"/>
    </location>
</feature>
<feature type="compositionally biased region" description="Basic and acidic residues" evidence="1">
    <location>
        <begin position="167"/>
        <end position="177"/>
    </location>
</feature>
<keyword evidence="3" id="KW-1185">Reference proteome</keyword>
<proteinExistence type="predicted"/>
<reference evidence="2 3" key="1">
    <citation type="submission" date="2020-04" db="EMBL/GenBank/DDBJ databases">
        <authorList>
            <person name="Laetsch R D."/>
            <person name="Stevens L."/>
            <person name="Kumar S."/>
            <person name="Blaxter L. M."/>
        </authorList>
    </citation>
    <scope>NUCLEOTIDE SEQUENCE [LARGE SCALE GENOMIC DNA]</scope>
</reference>
<dbReference type="AlphaFoldDB" id="A0A8S1ENH9"/>
<evidence type="ECO:0000313" key="2">
    <source>
        <dbReference type="EMBL" id="CAB3399365.1"/>
    </source>
</evidence>
<protein>
    <submittedName>
        <fullName evidence="2">Uncharacterized protein</fullName>
    </submittedName>
</protein>
<gene>
    <name evidence="2" type="ORF">CBOVIS_LOCUS2498</name>
</gene>
<feature type="compositionally biased region" description="Acidic residues" evidence="1">
    <location>
        <begin position="178"/>
        <end position="187"/>
    </location>
</feature>
<evidence type="ECO:0000313" key="3">
    <source>
        <dbReference type="Proteomes" id="UP000494206"/>
    </source>
</evidence>
<accession>A0A8S1ENH9</accession>
<name>A0A8S1ENH9_9PELO</name>
<sequence length="285" mass="33109">MATSSANTVEETIDVVSHEDDSPIVVNKEPSSSTGAIARQLNGEHEWKYLKCRELRYDIFKKKRLWKKNRNIDLMQGVAEVRDRRYWNPRMMYTNEDGTINEELRMKYEADDEEQKTYEIIRNSRKRPAPEDDEYDPGPGLLMIMDPELRKRFRNQVLAPVAEEKEDEVKEEGKKEDVDDEEEEGEETGAKEETSSNDRLGLYYLESQRTRFKNEDHPSTLTFSNIWRIDSIFQASSPNDLLNQESKKSGSCPEAPFQPSPEPSRPITDPRPFPDAGHPQDETFT</sequence>
<dbReference type="Proteomes" id="UP000494206">
    <property type="component" value="Unassembled WGS sequence"/>
</dbReference>
<evidence type="ECO:0000256" key="1">
    <source>
        <dbReference type="SAM" id="MobiDB-lite"/>
    </source>
</evidence>
<feature type="region of interest" description="Disordered" evidence="1">
    <location>
        <begin position="159"/>
        <end position="202"/>
    </location>
</feature>
<feature type="compositionally biased region" description="Pro residues" evidence="1">
    <location>
        <begin position="256"/>
        <end position="273"/>
    </location>
</feature>
<dbReference type="EMBL" id="CADEPM010000002">
    <property type="protein sequence ID" value="CAB3399365.1"/>
    <property type="molecule type" value="Genomic_DNA"/>
</dbReference>
<organism evidence="2 3">
    <name type="scientific">Caenorhabditis bovis</name>
    <dbReference type="NCBI Taxonomy" id="2654633"/>
    <lineage>
        <taxon>Eukaryota</taxon>
        <taxon>Metazoa</taxon>
        <taxon>Ecdysozoa</taxon>
        <taxon>Nematoda</taxon>
        <taxon>Chromadorea</taxon>
        <taxon>Rhabditida</taxon>
        <taxon>Rhabditina</taxon>
        <taxon>Rhabditomorpha</taxon>
        <taxon>Rhabditoidea</taxon>
        <taxon>Rhabditidae</taxon>
        <taxon>Peloderinae</taxon>
        <taxon>Caenorhabditis</taxon>
    </lineage>
</organism>
<feature type="region of interest" description="Disordered" evidence="1">
    <location>
        <begin position="238"/>
        <end position="285"/>
    </location>
</feature>
<comment type="caution">
    <text evidence="2">The sequence shown here is derived from an EMBL/GenBank/DDBJ whole genome shotgun (WGS) entry which is preliminary data.</text>
</comment>